<protein>
    <submittedName>
        <fullName evidence="2">Glycosyltransferase family 25 protein</fullName>
    </submittedName>
</protein>
<proteinExistence type="predicted"/>
<dbReference type="KEGG" id="asha:G8E00_13350"/>
<dbReference type="Pfam" id="PF01755">
    <property type="entry name" value="Glyco_transf_25"/>
    <property type="match status" value="1"/>
</dbReference>
<keyword evidence="2" id="KW-0808">Transferase</keyword>
<dbReference type="CDD" id="cd06532">
    <property type="entry name" value="Glyco_transf_25"/>
    <property type="match status" value="1"/>
</dbReference>
<organism evidence="2 3">
    <name type="scientific">Acinetobacter shaoyimingii</name>
    <dbReference type="NCBI Taxonomy" id="2715164"/>
    <lineage>
        <taxon>Bacteria</taxon>
        <taxon>Pseudomonadati</taxon>
        <taxon>Pseudomonadota</taxon>
        <taxon>Gammaproteobacteria</taxon>
        <taxon>Moraxellales</taxon>
        <taxon>Moraxellaceae</taxon>
        <taxon>Acinetobacter</taxon>
    </lineage>
</organism>
<name>A0A6G8RY33_9GAMM</name>
<dbReference type="AlphaFoldDB" id="A0A6G8RY33"/>
<accession>A0A6G8RY33</accession>
<sequence>MRSIVISLQSALDRRAHIEYQFGSQNIVFDFFDALTPNFAELKAKEMGLMFKSGFLTQGEIACFMSHVSLWQKMIDENIQHLAIFEDDVYLGEHANCYLNQDDWIDHSWDVIKLEAFSKKILHEGRGILVGNGRQLVKLKCRHLGAAGYILSLNAAQCLMSYLTCNEISEPLDHILFDRKFHPENFSLYQMKPAICIQSYLYVKCEDDNFLSCLEKQREDRRAIESKARTFGDRLSRELNRLKQQINTSIFKKPIEFK</sequence>
<dbReference type="InterPro" id="IPR002654">
    <property type="entry name" value="Glyco_trans_25"/>
</dbReference>
<dbReference type="RefSeq" id="WP_166225346.1">
    <property type="nucleotide sequence ID" value="NZ_CP049801.1"/>
</dbReference>
<feature type="domain" description="Glycosyl transferase family 25" evidence="1">
    <location>
        <begin position="3"/>
        <end position="175"/>
    </location>
</feature>
<evidence type="ECO:0000259" key="1">
    <source>
        <dbReference type="Pfam" id="PF01755"/>
    </source>
</evidence>
<dbReference type="Proteomes" id="UP000502297">
    <property type="component" value="Chromosome"/>
</dbReference>
<dbReference type="EMBL" id="CP049801">
    <property type="protein sequence ID" value="QIO06856.1"/>
    <property type="molecule type" value="Genomic_DNA"/>
</dbReference>
<gene>
    <name evidence="2" type="ORF">G8E00_13350</name>
</gene>
<evidence type="ECO:0000313" key="3">
    <source>
        <dbReference type="Proteomes" id="UP000502297"/>
    </source>
</evidence>
<dbReference type="GO" id="GO:0016740">
    <property type="term" value="F:transferase activity"/>
    <property type="evidence" value="ECO:0007669"/>
    <property type="project" value="UniProtKB-KW"/>
</dbReference>
<reference evidence="2 3" key="1">
    <citation type="submission" date="2020-03" db="EMBL/GenBank/DDBJ databases">
        <authorList>
            <person name="Zhu W."/>
        </authorList>
    </citation>
    <scope>NUCLEOTIDE SEQUENCE [LARGE SCALE GENOMIC DNA]</scope>
    <source>
        <strain evidence="2 3">323-1</strain>
    </source>
</reference>
<evidence type="ECO:0000313" key="2">
    <source>
        <dbReference type="EMBL" id="QIO06856.1"/>
    </source>
</evidence>
<keyword evidence="3" id="KW-1185">Reference proteome</keyword>